<keyword evidence="3" id="KW-0804">Transcription</keyword>
<dbReference type="Gene3D" id="1.10.10.10">
    <property type="entry name" value="Winged helix-like DNA-binding domain superfamily/Winged helix DNA-binding domain"/>
    <property type="match status" value="1"/>
</dbReference>
<dbReference type="SUPFAM" id="SSF46785">
    <property type="entry name" value="Winged helix' DNA-binding domain"/>
    <property type="match status" value="1"/>
</dbReference>
<name>A0ABV3SJD9_9HYPH</name>
<comment type="caution">
    <text evidence="5">The sequence shown here is derived from an EMBL/GenBank/DDBJ whole genome shotgun (WGS) entry which is preliminary data.</text>
</comment>
<evidence type="ECO:0000256" key="2">
    <source>
        <dbReference type="ARBA" id="ARBA00023125"/>
    </source>
</evidence>
<keyword evidence="6" id="KW-1185">Reference proteome</keyword>
<dbReference type="Pfam" id="PF01047">
    <property type="entry name" value="MarR"/>
    <property type="match status" value="1"/>
</dbReference>
<gene>
    <name evidence="5" type="ORF">ABGN05_08640</name>
</gene>
<evidence type="ECO:0000259" key="4">
    <source>
        <dbReference type="PROSITE" id="PS50995"/>
    </source>
</evidence>
<keyword evidence="2" id="KW-0238">DNA-binding</keyword>
<evidence type="ECO:0000256" key="1">
    <source>
        <dbReference type="ARBA" id="ARBA00023015"/>
    </source>
</evidence>
<feature type="domain" description="HTH marR-type" evidence="4">
    <location>
        <begin position="7"/>
        <end position="141"/>
    </location>
</feature>
<dbReference type="InterPro" id="IPR036390">
    <property type="entry name" value="WH_DNA-bd_sf"/>
</dbReference>
<dbReference type="PANTHER" id="PTHR42756:SF1">
    <property type="entry name" value="TRANSCRIPTIONAL REPRESSOR OF EMRAB OPERON"/>
    <property type="match status" value="1"/>
</dbReference>
<dbReference type="Proteomes" id="UP001556692">
    <property type="component" value="Unassembled WGS sequence"/>
</dbReference>
<proteinExistence type="predicted"/>
<dbReference type="SMART" id="SM00347">
    <property type="entry name" value="HTH_MARR"/>
    <property type="match status" value="1"/>
</dbReference>
<organism evidence="5 6">
    <name type="scientific">Aquibium pacificus</name>
    <dbReference type="NCBI Taxonomy" id="3153579"/>
    <lineage>
        <taxon>Bacteria</taxon>
        <taxon>Pseudomonadati</taxon>
        <taxon>Pseudomonadota</taxon>
        <taxon>Alphaproteobacteria</taxon>
        <taxon>Hyphomicrobiales</taxon>
        <taxon>Phyllobacteriaceae</taxon>
        <taxon>Aquibium</taxon>
    </lineage>
</organism>
<dbReference type="InterPro" id="IPR036388">
    <property type="entry name" value="WH-like_DNA-bd_sf"/>
</dbReference>
<dbReference type="EMBL" id="JBDPGJ010000002">
    <property type="protein sequence ID" value="MEX0405725.1"/>
    <property type="molecule type" value="Genomic_DNA"/>
</dbReference>
<sequence length="158" mass="17391">MPTRQDSDSFGFIVGDISRLIRAEMERRIAAAGLSVTPGEGRTLLNIARIGTVRQNVLAERMGVEAMTLSGYVDRLEQRCLVSRAVDPADRRAKLVSLTSEAEGVVEELRALGDSLRADLSRTMRSDEWDALMSNLRRIREDLAGMKCKAPAVVETGE</sequence>
<evidence type="ECO:0000256" key="3">
    <source>
        <dbReference type="ARBA" id="ARBA00023163"/>
    </source>
</evidence>
<evidence type="ECO:0000313" key="5">
    <source>
        <dbReference type="EMBL" id="MEX0405725.1"/>
    </source>
</evidence>
<dbReference type="PANTHER" id="PTHR42756">
    <property type="entry name" value="TRANSCRIPTIONAL REGULATOR, MARR"/>
    <property type="match status" value="1"/>
</dbReference>
<dbReference type="InterPro" id="IPR000835">
    <property type="entry name" value="HTH_MarR-typ"/>
</dbReference>
<protein>
    <submittedName>
        <fullName evidence="5">MarR family transcriptional regulator</fullName>
    </submittedName>
</protein>
<evidence type="ECO:0000313" key="6">
    <source>
        <dbReference type="Proteomes" id="UP001556692"/>
    </source>
</evidence>
<accession>A0ABV3SJD9</accession>
<dbReference type="PROSITE" id="PS50995">
    <property type="entry name" value="HTH_MARR_2"/>
    <property type="match status" value="1"/>
</dbReference>
<keyword evidence="1" id="KW-0805">Transcription regulation</keyword>
<dbReference type="RefSeq" id="WP_367953608.1">
    <property type="nucleotide sequence ID" value="NZ_JBDPGJ010000002.1"/>
</dbReference>
<reference evidence="5 6" key="1">
    <citation type="submission" date="2024-05" db="EMBL/GenBank/DDBJ databases">
        <authorList>
            <person name="Jiang F."/>
        </authorList>
    </citation>
    <scope>NUCLEOTIDE SEQUENCE [LARGE SCALE GENOMIC DNA]</scope>
    <source>
        <strain evidence="5 6">LZ166</strain>
    </source>
</reference>
<dbReference type="PRINTS" id="PR00598">
    <property type="entry name" value="HTHMARR"/>
</dbReference>